<comment type="caution">
    <text evidence="2">The sequence shown here is derived from an EMBL/GenBank/DDBJ whole genome shotgun (WGS) entry which is preliminary data.</text>
</comment>
<dbReference type="EMBL" id="JADCNM010000180">
    <property type="protein sequence ID" value="KAG0449519.1"/>
    <property type="molecule type" value="Genomic_DNA"/>
</dbReference>
<proteinExistence type="predicted"/>
<reference evidence="3 4" key="1">
    <citation type="journal article" date="2020" name="Nat. Food">
        <title>A phased Vanilla planifolia genome enables genetic improvement of flavour and production.</title>
        <authorList>
            <person name="Hasing T."/>
            <person name="Tang H."/>
            <person name="Brym M."/>
            <person name="Khazi F."/>
            <person name="Huang T."/>
            <person name="Chambers A.H."/>
        </authorList>
    </citation>
    <scope>NUCLEOTIDE SEQUENCE [LARGE SCALE GENOMIC DNA]</scope>
    <source>
        <tissue evidence="2">Leaf</tissue>
    </source>
</reference>
<organism evidence="2 3">
    <name type="scientific">Vanilla planifolia</name>
    <name type="common">Vanilla</name>
    <dbReference type="NCBI Taxonomy" id="51239"/>
    <lineage>
        <taxon>Eukaryota</taxon>
        <taxon>Viridiplantae</taxon>
        <taxon>Streptophyta</taxon>
        <taxon>Embryophyta</taxon>
        <taxon>Tracheophyta</taxon>
        <taxon>Spermatophyta</taxon>
        <taxon>Magnoliopsida</taxon>
        <taxon>Liliopsida</taxon>
        <taxon>Asparagales</taxon>
        <taxon>Orchidaceae</taxon>
        <taxon>Vanilloideae</taxon>
        <taxon>Vanilleae</taxon>
        <taxon>Vanilla</taxon>
    </lineage>
</organism>
<name>A0A835QMJ9_VANPL</name>
<evidence type="ECO:0000313" key="3">
    <source>
        <dbReference type="Proteomes" id="UP000636800"/>
    </source>
</evidence>
<evidence type="ECO:0000313" key="1">
    <source>
        <dbReference type="EMBL" id="KAG0449519.1"/>
    </source>
</evidence>
<dbReference type="Proteomes" id="UP000639772">
    <property type="component" value="Unassembled WGS sequence"/>
</dbReference>
<gene>
    <name evidence="2" type="ORF">HPP92_012991</name>
    <name evidence="1" type="ORF">HPP92_027278</name>
</gene>
<dbReference type="AlphaFoldDB" id="A0A835QMJ9"/>
<dbReference type="EMBL" id="JADCNL010000006">
    <property type="protein sequence ID" value="KAG0476150.1"/>
    <property type="molecule type" value="Genomic_DNA"/>
</dbReference>
<sequence>MEDCNAVETGSYVVVGDRSLCGDEIRVGLPDVDVEGVQNDLFRIRAPCFDQN</sequence>
<accession>A0A835QMJ9</accession>
<keyword evidence="3" id="KW-1185">Reference proteome</keyword>
<evidence type="ECO:0000313" key="2">
    <source>
        <dbReference type="EMBL" id="KAG0476150.1"/>
    </source>
</evidence>
<dbReference type="Proteomes" id="UP000636800">
    <property type="component" value="Chromosome 6"/>
</dbReference>
<evidence type="ECO:0000313" key="4">
    <source>
        <dbReference type="Proteomes" id="UP000639772"/>
    </source>
</evidence>
<protein>
    <submittedName>
        <fullName evidence="2">Uncharacterized protein</fullName>
    </submittedName>
</protein>